<accession>A0A7J7G090</accession>
<dbReference type="EMBL" id="JACBKZ010000014">
    <property type="protein sequence ID" value="KAF5932666.1"/>
    <property type="molecule type" value="Genomic_DNA"/>
</dbReference>
<evidence type="ECO:0000313" key="2">
    <source>
        <dbReference type="Proteomes" id="UP000593564"/>
    </source>
</evidence>
<reference evidence="1 2" key="2">
    <citation type="submission" date="2020-07" db="EMBL/GenBank/DDBJ databases">
        <title>Genome assembly of wild tea tree DASZ reveals pedigree and selection history of tea varieties.</title>
        <authorList>
            <person name="Zhang W."/>
        </authorList>
    </citation>
    <scope>NUCLEOTIDE SEQUENCE [LARGE SCALE GENOMIC DNA]</scope>
    <source>
        <strain evidence="2">cv. G240</strain>
        <tissue evidence="1">Leaf</tissue>
    </source>
</reference>
<comment type="caution">
    <text evidence="1">The sequence shown here is derived from an EMBL/GenBank/DDBJ whole genome shotgun (WGS) entry which is preliminary data.</text>
</comment>
<keyword evidence="2" id="KW-1185">Reference proteome</keyword>
<sequence>MIFISSSEFICILKLYIYNKSQSMINLHIFLVLTWVACGHFKPFHFHRHHTNQPMDASQHPYIRRPHTDRARGHLTHNPTFVVLT</sequence>
<organism evidence="1 2">
    <name type="scientific">Camellia sinensis</name>
    <name type="common">Tea plant</name>
    <name type="synonym">Thea sinensis</name>
    <dbReference type="NCBI Taxonomy" id="4442"/>
    <lineage>
        <taxon>Eukaryota</taxon>
        <taxon>Viridiplantae</taxon>
        <taxon>Streptophyta</taxon>
        <taxon>Embryophyta</taxon>
        <taxon>Tracheophyta</taxon>
        <taxon>Spermatophyta</taxon>
        <taxon>Magnoliopsida</taxon>
        <taxon>eudicotyledons</taxon>
        <taxon>Gunneridae</taxon>
        <taxon>Pentapetalae</taxon>
        <taxon>asterids</taxon>
        <taxon>Ericales</taxon>
        <taxon>Theaceae</taxon>
        <taxon>Camellia</taxon>
    </lineage>
</organism>
<dbReference type="AlphaFoldDB" id="A0A7J7G090"/>
<proteinExistence type="predicted"/>
<evidence type="ECO:0000313" key="1">
    <source>
        <dbReference type="EMBL" id="KAF5932666.1"/>
    </source>
</evidence>
<reference evidence="2" key="1">
    <citation type="journal article" date="2020" name="Nat. Commun.">
        <title>Genome assembly of wild tea tree DASZ reveals pedigree and selection history of tea varieties.</title>
        <authorList>
            <person name="Zhang W."/>
            <person name="Zhang Y."/>
            <person name="Qiu H."/>
            <person name="Guo Y."/>
            <person name="Wan H."/>
            <person name="Zhang X."/>
            <person name="Scossa F."/>
            <person name="Alseekh S."/>
            <person name="Zhang Q."/>
            <person name="Wang P."/>
            <person name="Xu L."/>
            <person name="Schmidt M.H."/>
            <person name="Jia X."/>
            <person name="Li D."/>
            <person name="Zhu A."/>
            <person name="Guo F."/>
            <person name="Chen W."/>
            <person name="Ni D."/>
            <person name="Usadel B."/>
            <person name="Fernie A.R."/>
            <person name="Wen W."/>
        </authorList>
    </citation>
    <scope>NUCLEOTIDE SEQUENCE [LARGE SCALE GENOMIC DNA]</scope>
    <source>
        <strain evidence="2">cv. G240</strain>
    </source>
</reference>
<gene>
    <name evidence="1" type="ORF">HYC85_028837</name>
</gene>
<protein>
    <submittedName>
        <fullName evidence="1">Uncharacterized protein</fullName>
    </submittedName>
</protein>
<name>A0A7J7G090_CAMSI</name>
<dbReference type="Proteomes" id="UP000593564">
    <property type="component" value="Unassembled WGS sequence"/>
</dbReference>